<sequence length="337" mass="35288">MSGVLVFAVVPADRHTPGLLAAAEGLPQGLRSIVAGSLAAVVGDAPEGGLKGRERNALLPWLLASQKVMERLLARGPVLPVALGTVADDEDRVRHMLDAGASVLDEGFRTIGDSIEMSLSVAWPLDTVVARLLPGVSAELVSAAASGGDIERQALGTLLAGLVAAERRRVRARLVERLAEIVRDFTVSEPTERGGVVDLALLVDRAAEPALGAVLDALDAEFDGTLAFRLVGPLPPYSFATVQAHLATSAELAAARQVLGVEPGATPETVKAAYRRLARETHPDLVPTGTQDGDDRTADAGPAGDAARFLVLSDAFRVLESELSPVSLRRPDPLLRE</sequence>
<comment type="subcellular location">
    <subcellularLocation>
        <location evidence="2">Gas vesicle</location>
    </subcellularLocation>
</comment>
<dbReference type="InterPro" id="IPR001623">
    <property type="entry name" value="DnaJ_domain"/>
</dbReference>
<dbReference type="PANTHER" id="PTHR36852:SF1">
    <property type="entry name" value="PROTEIN GVPL 2"/>
    <property type="match status" value="1"/>
</dbReference>
<protein>
    <recommendedName>
        <fullName evidence="5">J domain-containing protein</fullName>
    </recommendedName>
</protein>
<feature type="domain" description="J" evidence="5">
    <location>
        <begin position="254"/>
        <end position="337"/>
    </location>
</feature>
<organism evidence="6 7">
    <name type="scientific">Ancylobacter polymorphus</name>
    <dbReference type="NCBI Taxonomy" id="223390"/>
    <lineage>
        <taxon>Bacteria</taxon>
        <taxon>Pseudomonadati</taxon>
        <taxon>Pseudomonadota</taxon>
        <taxon>Alphaproteobacteria</taxon>
        <taxon>Hyphomicrobiales</taxon>
        <taxon>Xanthobacteraceae</taxon>
        <taxon>Ancylobacter</taxon>
    </lineage>
</organism>
<name>A0ABU0B5P5_9HYPH</name>
<dbReference type="Pfam" id="PF00226">
    <property type="entry name" value="DnaJ"/>
    <property type="match status" value="1"/>
</dbReference>
<dbReference type="PRINTS" id="PR00625">
    <property type="entry name" value="JDOMAIN"/>
</dbReference>
<dbReference type="EMBL" id="JAUSUI010000001">
    <property type="protein sequence ID" value="MDQ0301142.1"/>
    <property type="molecule type" value="Genomic_DNA"/>
</dbReference>
<proteinExistence type="inferred from homology"/>
<evidence type="ECO:0000313" key="6">
    <source>
        <dbReference type="EMBL" id="MDQ0301142.1"/>
    </source>
</evidence>
<feature type="region of interest" description="Disordered" evidence="4">
    <location>
        <begin position="280"/>
        <end position="300"/>
    </location>
</feature>
<accession>A0ABU0B5P5</accession>
<dbReference type="CDD" id="cd06257">
    <property type="entry name" value="DnaJ"/>
    <property type="match status" value="1"/>
</dbReference>
<reference evidence="6 7" key="1">
    <citation type="submission" date="2023-07" db="EMBL/GenBank/DDBJ databases">
        <title>Genomic Encyclopedia of Type Strains, Phase IV (KMG-IV): sequencing the most valuable type-strain genomes for metagenomic binning, comparative biology and taxonomic classification.</title>
        <authorList>
            <person name="Goeker M."/>
        </authorList>
    </citation>
    <scope>NUCLEOTIDE SEQUENCE [LARGE SCALE GENOMIC DNA]</scope>
    <source>
        <strain evidence="6 7">DSM 2457</strain>
    </source>
</reference>
<dbReference type="InterPro" id="IPR009430">
    <property type="entry name" value="GvpL/GvpF"/>
</dbReference>
<dbReference type="PANTHER" id="PTHR36852">
    <property type="entry name" value="PROTEIN GVPL 2"/>
    <property type="match status" value="1"/>
</dbReference>
<dbReference type="Pfam" id="PF06386">
    <property type="entry name" value="GvpL_GvpF"/>
    <property type="match status" value="1"/>
</dbReference>
<dbReference type="RefSeq" id="WP_307017265.1">
    <property type="nucleotide sequence ID" value="NZ_JAUSUI010000001.1"/>
</dbReference>
<evidence type="ECO:0000256" key="2">
    <source>
        <dbReference type="ARBA" id="ARBA00035108"/>
    </source>
</evidence>
<evidence type="ECO:0000313" key="7">
    <source>
        <dbReference type="Proteomes" id="UP001224682"/>
    </source>
</evidence>
<keyword evidence="1" id="KW-0304">Gas vesicle</keyword>
<dbReference type="InterPro" id="IPR036869">
    <property type="entry name" value="J_dom_sf"/>
</dbReference>
<evidence type="ECO:0000256" key="3">
    <source>
        <dbReference type="ARBA" id="ARBA00035643"/>
    </source>
</evidence>
<dbReference type="Proteomes" id="UP001224682">
    <property type="component" value="Unassembled WGS sequence"/>
</dbReference>
<keyword evidence="7" id="KW-1185">Reference proteome</keyword>
<gene>
    <name evidence="6" type="ORF">J2S75_000153</name>
</gene>
<comment type="caution">
    <text evidence="6">The sequence shown here is derived from an EMBL/GenBank/DDBJ whole genome shotgun (WGS) entry which is preliminary data.</text>
</comment>
<evidence type="ECO:0000259" key="5">
    <source>
        <dbReference type="PROSITE" id="PS50076"/>
    </source>
</evidence>
<dbReference type="PROSITE" id="PS50076">
    <property type="entry name" value="DNAJ_2"/>
    <property type="match status" value="1"/>
</dbReference>
<dbReference type="SMART" id="SM00271">
    <property type="entry name" value="DnaJ"/>
    <property type="match status" value="1"/>
</dbReference>
<dbReference type="Gene3D" id="1.10.287.110">
    <property type="entry name" value="DnaJ domain"/>
    <property type="match status" value="1"/>
</dbReference>
<evidence type="ECO:0000256" key="1">
    <source>
        <dbReference type="ARBA" id="ARBA00022987"/>
    </source>
</evidence>
<evidence type="ECO:0000256" key="4">
    <source>
        <dbReference type="SAM" id="MobiDB-lite"/>
    </source>
</evidence>
<dbReference type="SUPFAM" id="SSF46565">
    <property type="entry name" value="Chaperone J-domain"/>
    <property type="match status" value="1"/>
</dbReference>
<comment type="similarity">
    <text evidence="3">Belongs to the gas vesicle GvpF/GvpL family.</text>
</comment>